<evidence type="ECO:0000313" key="1">
    <source>
        <dbReference type="EMBL" id="MBB4805317.1"/>
    </source>
</evidence>
<comment type="caution">
    <text evidence="1">The sequence shown here is derived from an EMBL/GenBank/DDBJ whole genome shotgun (WGS) entry which is preliminary data.</text>
</comment>
<evidence type="ECO:0000313" key="2">
    <source>
        <dbReference type="Proteomes" id="UP000592180"/>
    </source>
</evidence>
<keyword evidence="2" id="KW-1185">Reference proteome</keyword>
<gene>
    <name evidence="1" type="ORF">HNP38_000589</name>
</gene>
<dbReference type="Proteomes" id="UP000592180">
    <property type="component" value="Unassembled WGS sequence"/>
</dbReference>
<reference evidence="1 2" key="1">
    <citation type="submission" date="2020-08" db="EMBL/GenBank/DDBJ databases">
        <title>Functional genomics of gut bacteria from endangered species of beetles.</title>
        <authorList>
            <person name="Carlos-Shanley C."/>
        </authorList>
    </citation>
    <scope>NUCLEOTIDE SEQUENCE [LARGE SCALE GENOMIC DNA]</scope>
    <source>
        <strain evidence="1 2">S00151</strain>
    </source>
</reference>
<protein>
    <submittedName>
        <fullName evidence="1">Uncharacterized protein</fullName>
    </submittedName>
</protein>
<dbReference type="AlphaFoldDB" id="A0A840KBD9"/>
<proteinExistence type="predicted"/>
<organism evidence="1 2">
    <name type="scientific">Chryseobacterium defluvii</name>
    <dbReference type="NCBI Taxonomy" id="160396"/>
    <lineage>
        <taxon>Bacteria</taxon>
        <taxon>Pseudomonadati</taxon>
        <taxon>Bacteroidota</taxon>
        <taxon>Flavobacteriia</taxon>
        <taxon>Flavobacteriales</taxon>
        <taxon>Weeksellaceae</taxon>
        <taxon>Chryseobacterium group</taxon>
        <taxon>Chryseobacterium</taxon>
    </lineage>
</organism>
<sequence length="43" mass="5077">MLESLMFIQQSNDKKLLGSKNYLNEIPKTYHKIPNFVNAFVDF</sequence>
<accession>A0A840KBD9</accession>
<dbReference type="EMBL" id="JACHLE010000001">
    <property type="protein sequence ID" value="MBB4805317.1"/>
    <property type="molecule type" value="Genomic_DNA"/>
</dbReference>
<name>A0A840KBD9_9FLAO</name>